<name>A0ABY0FAK0_9NEIS</name>
<comment type="caution">
    <text evidence="1">The sequence shown here is derived from an EMBL/GenBank/DDBJ whole genome shotgun (WGS) entry which is preliminary data.</text>
</comment>
<proteinExistence type="predicted"/>
<evidence type="ECO:0008006" key="3">
    <source>
        <dbReference type="Google" id="ProtNLM"/>
    </source>
</evidence>
<dbReference type="Proteomes" id="UP000290682">
    <property type="component" value="Unassembled WGS sequence"/>
</dbReference>
<sequence length="168" mass="18355">MQFNTIKAIVGWAFQMSEAVPVKSAKYDEFTGPAFGGMAPGELKDAASDILVKVSRLPADEQAVVTAYFTGATKAVHQAADTLPSMPTGLRRELVRGWAVQLERDQKEMAATYGLSEATMTRRKKQVFGLLNVALDRALATLEVQLLPLLHHKSVRNANRSFHSCIPA</sequence>
<gene>
    <name evidence="1" type="ORF">EBB06_12415</name>
</gene>
<dbReference type="RefSeq" id="WP_129213483.1">
    <property type="nucleotide sequence ID" value="NZ_REGR01000014.1"/>
</dbReference>
<accession>A0ABY0FAK0</accession>
<protein>
    <recommendedName>
        <fullName evidence="3">RNA polymerase sigma-70 region 4 domain-containing protein</fullName>
    </recommendedName>
</protein>
<reference evidence="1 2" key="1">
    <citation type="submission" date="2018-10" db="EMBL/GenBank/DDBJ databases">
        <title>Draft genome of Fastidiocella sp. strain 375T, a bacterium isolated from a karstic cave dripping water.</title>
        <authorList>
            <person name="Coelho C."/>
            <person name="Verissimo A."/>
            <person name="Tiago I."/>
        </authorList>
    </citation>
    <scope>NUCLEOTIDE SEQUENCE [LARGE SCALE GENOMIC DNA]</scope>
    <source>
        <strain evidence="1 2">CAVE-375</strain>
    </source>
</reference>
<evidence type="ECO:0000313" key="1">
    <source>
        <dbReference type="EMBL" id="RXZ42691.1"/>
    </source>
</evidence>
<organism evidence="1 2">
    <name type="scientific">Crenobacter cavernae</name>
    <dbReference type="NCBI Taxonomy" id="2290923"/>
    <lineage>
        <taxon>Bacteria</taxon>
        <taxon>Pseudomonadati</taxon>
        <taxon>Pseudomonadota</taxon>
        <taxon>Betaproteobacteria</taxon>
        <taxon>Neisseriales</taxon>
        <taxon>Neisseriaceae</taxon>
        <taxon>Crenobacter</taxon>
    </lineage>
</organism>
<evidence type="ECO:0000313" key="2">
    <source>
        <dbReference type="Proteomes" id="UP000290682"/>
    </source>
</evidence>
<dbReference type="EMBL" id="REGR01000014">
    <property type="protein sequence ID" value="RXZ42691.1"/>
    <property type="molecule type" value="Genomic_DNA"/>
</dbReference>
<keyword evidence="2" id="KW-1185">Reference proteome</keyword>